<dbReference type="OrthoDB" id="9801445at2"/>
<dbReference type="Gene3D" id="3.40.50.10310">
    <property type="entry name" value="Creatininase"/>
    <property type="match status" value="1"/>
</dbReference>
<dbReference type="PANTHER" id="PTHR35005:SF1">
    <property type="entry name" value="2-AMINO-5-FORMYLAMINO-6-RIBOSYLAMINOPYRIMIDIN-4(3H)-ONE 5'-MONOPHOSPHATE DEFORMYLASE"/>
    <property type="match status" value="1"/>
</dbReference>
<accession>A0A1J0WFM3</accession>
<dbReference type="KEGG" id="suam:BOO69_05430"/>
<dbReference type="STRING" id="1917485.BOO69_05430"/>
<dbReference type="InterPro" id="IPR003785">
    <property type="entry name" value="Creatininase/forma_Hydrolase"/>
</dbReference>
<evidence type="ECO:0008006" key="8">
    <source>
        <dbReference type="Google" id="ProtNLM"/>
    </source>
</evidence>
<evidence type="ECO:0000256" key="5">
    <source>
        <dbReference type="ARBA" id="ARBA00024029"/>
    </source>
</evidence>
<dbReference type="EMBL" id="CP018076">
    <property type="protein sequence ID" value="APE42926.1"/>
    <property type="molecule type" value="Genomic_DNA"/>
</dbReference>
<gene>
    <name evidence="6" type="ORF">BOO69_05430</name>
</gene>
<evidence type="ECO:0000256" key="1">
    <source>
        <dbReference type="ARBA" id="ARBA00001947"/>
    </source>
</evidence>
<organism evidence="6 7">
    <name type="scientific">Sulfitobacter alexandrii</name>
    <dbReference type="NCBI Taxonomy" id="1917485"/>
    <lineage>
        <taxon>Bacteria</taxon>
        <taxon>Pseudomonadati</taxon>
        <taxon>Pseudomonadota</taxon>
        <taxon>Alphaproteobacteria</taxon>
        <taxon>Rhodobacterales</taxon>
        <taxon>Roseobacteraceae</taxon>
        <taxon>Sulfitobacter</taxon>
    </lineage>
</organism>
<keyword evidence="4" id="KW-0862">Zinc</keyword>
<dbReference type="Proteomes" id="UP000181897">
    <property type="component" value="Chromosome"/>
</dbReference>
<dbReference type="InterPro" id="IPR024087">
    <property type="entry name" value="Creatininase-like_sf"/>
</dbReference>
<keyword evidence="2" id="KW-0479">Metal-binding</keyword>
<dbReference type="RefSeq" id="WP_071971027.1">
    <property type="nucleotide sequence ID" value="NZ_CP018076.1"/>
</dbReference>
<dbReference type="GO" id="GO:0016811">
    <property type="term" value="F:hydrolase activity, acting on carbon-nitrogen (but not peptide) bonds, in linear amides"/>
    <property type="evidence" value="ECO:0007669"/>
    <property type="project" value="TreeGrafter"/>
</dbReference>
<evidence type="ECO:0000313" key="7">
    <source>
        <dbReference type="Proteomes" id="UP000181897"/>
    </source>
</evidence>
<dbReference type="PANTHER" id="PTHR35005">
    <property type="entry name" value="3-DEHYDRO-SCYLLO-INOSOSE HYDROLASE"/>
    <property type="match status" value="1"/>
</dbReference>
<protein>
    <recommendedName>
        <fullName evidence="8">Creatininase family protein</fullName>
    </recommendedName>
</protein>
<dbReference type="Pfam" id="PF02633">
    <property type="entry name" value="Creatininase"/>
    <property type="match status" value="1"/>
</dbReference>
<reference evidence="6 7" key="1">
    <citation type="submission" date="2016-11" db="EMBL/GenBank/DDBJ databases">
        <title>Complete genome sequence of Sulfitobacter sp. AM1-D1, a toxic bacteria associated with marine dinoflagellate Alexandrium minutum in East China Sea.</title>
        <authorList>
            <person name="Yang Q."/>
            <person name="Zhang X."/>
            <person name="Tian X."/>
        </authorList>
    </citation>
    <scope>NUCLEOTIDE SEQUENCE [LARGE SCALE GENOMIC DNA]</scope>
    <source>
        <strain evidence="6 7">AM1-D1</strain>
    </source>
</reference>
<evidence type="ECO:0000313" key="6">
    <source>
        <dbReference type="EMBL" id="APE42926.1"/>
    </source>
</evidence>
<proteinExistence type="inferred from homology"/>
<comment type="similarity">
    <text evidence="5">Belongs to the creatininase superfamily.</text>
</comment>
<name>A0A1J0WFM3_9RHOB</name>
<dbReference type="AlphaFoldDB" id="A0A1J0WFM3"/>
<keyword evidence="3" id="KW-0378">Hydrolase</keyword>
<evidence type="ECO:0000256" key="2">
    <source>
        <dbReference type="ARBA" id="ARBA00022723"/>
    </source>
</evidence>
<keyword evidence="7" id="KW-1185">Reference proteome</keyword>
<dbReference type="SUPFAM" id="SSF102215">
    <property type="entry name" value="Creatininase"/>
    <property type="match status" value="1"/>
</dbReference>
<evidence type="ECO:0000256" key="4">
    <source>
        <dbReference type="ARBA" id="ARBA00022833"/>
    </source>
</evidence>
<comment type="cofactor">
    <cofactor evidence="1">
        <name>Zn(2+)</name>
        <dbReference type="ChEBI" id="CHEBI:29105"/>
    </cofactor>
</comment>
<evidence type="ECO:0000256" key="3">
    <source>
        <dbReference type="ARBA" id="ARBA00022801"/>
    </source>
</evidence>
<dbReference type="GO" id="GO:0009231">
    <property type="term" value="P:riboflavin biosynthetic process"/>
    <property type="evidence" value="ECO:0007669"/>
    <property type="project" value="TreeGrafter"/>
</dbReference>
<sequence>MVEVEWQRLKAHEIRRLAAADAVVILPVASIEQHGPHLPTMTDTRLGHEIAIRAARRASETRPVVVAPVVWTGLSEHHMAFGGTLTIGPDTFRALLGDLVAALTRQGFRHVLIANSHGGNTIALQQICNELAVTSPATLVMTSYASEAAAEIKELLEDQDGLQHACEAETSMMLACEGGLVDASDLAALASTPGRAFLKAGKGSYRWRPFTHLTGNGVAGNPARSSAEKGERLLEAGATQIAALITDPETWADPEDLRPGAVGGVPFGD</sequence>
<dbReference type="GO" id="GO:0046872">
    <property type="term" value="F:metal ion binding"/>
    <property type="evidence" value="ECO:0007669"/>
    <property type="project" value="UniProtKB-KW"/>
</dbReference>